<protein>
    <submittedName>
        <fullName evidence="1">P-loop containing nucleoside triphosphate hydrolase protein</fullName>
    </submittedName>
</protein>
<evidence type="ECO:0000313" key="1">
    <source>
        <dbReference type="EMBL" id="KAH7656007.1"/>
    </source>
</evidence>
<keyword evidence="2" id="KW-1185">Reference proteome</keyword>
<evidence type="ECO:0000313" key="2">
    <source>
        <dbReference type="Proteomes" id="UP000827976"/>
    </source>
</evidence>
<proteinExistence type="predicted"/>
<dbReference type="EMBL" id="CM037028">
    <property type="protein sequence ID" value="KAH7656007.1"/>
    <property type="molecule type" value="Genomic_DNA"/>
</dbReference>
<comment type="caution">
    <text evidence="1">The sequence shown here is derived from an EMBL/GenBank/DDBJ whole genome shotgun (WGS) entry which is preliminary data.</text>
</comment>
<gene>
    <name evidence="1" type="ORF">IHE45_18G050700</name>
</gene>
<accession>A0ACB7U6T1</accession>
<name>A0ACB7U6T1_DIOAL</name>
<keyword evidence="1" id="KW-0378">Hydrolase</keyword>
<organism evidence="1 2">
    <name type="scientific">Dioscorea alata</name>
    <name type="common">Purple yam</name>
    <dbReference type="NCBI Taxonomy" id="55571"/>
    <lineage>
        <taxon>Eukaryota</taxon>
        <taxon>Viridiplantae</taxon>
        <taxon>Streptophyta</taxon>
        <taxon>Embryophyta</taxon>
        <taxon>Tracheophyta</taxon>
        <taxon>Spermatophyta</taxon>
        <taxon>Magnoliopsida</taxon>
        <taxon>Liliopsida</taxon>
        <taxon>Dioscoreales</taxon>
        <taxon>Dioscoreaceae</taxon>
        <taxon>Dioscorea</taxon>
    </lineage>
</organism>
<reference evidence="2" key="1">
    <citation type="journal article" date="2022" name="Nat. Commun.">
        <title>Chromosome evolution and the genetic basis of agronomically important traits in greater yam.</title>
        <authorList>
            <person name="Bredeson J.V."/>
            <person name="Lyons J.B."/>
            <person name="Oniyinde I.O."/>
            <person name="Okereke N.R."/>
            <person name="Kolade O."/>
            <person name="Nnabue I."/>
            <person name="Nwadili C.O."/>
            <person name="Hribova E."/>
            <person name="Parker M."/>
            <person name="Nwogha J."/>
            <person name="Shu S."/>
            <person name="Carlson J."/>
            <person name="Kariba R."/>
            <person name="Muthemba S."/>
            <person name="Knop K."/>
            <person name="Barton G.J."/>
            <person name="Sherwood A.V."/>
            <person name="Lopez-Montes A."/>
            <person name="Asiedu R."/>
            <person name="Jamnadass R."/>
            <person name="Muchugi A."/>
            <person name="Goodstein D."/>
            <person name="Egesi C.N."/>
            <person name="Featherston J."/>
            <person name="Asfaw A."/>
            <person name="Simpson G.G."/>
            <person name="Dolezel J."/>
            <person name="Hendre P.S."/>
            <person name="Van Deynze A."/>
            <person name="Kumar P.L."/>
            <person name="Obidiegwu J.E."/>
            <person name="Bhattacharjee R."/>
            <person name="Rokhsar D.S."/>
        </authorList>
    </citation>
    <scope>NUCLEOTIDE SEQUENCE [LARGE SCALE GENOMIC DNA]</scope>
    <source>
        <strain evidence="2">cv. TDa95/00328</strain>
    </source>
</reference>
<dbReference type="Proteomes" id="UP000827976">
    <property type="component" value="Chromosome 18"/>
</dbReference>
<sequence length="1169" mass="131311">MDPATIVSTVGIFASPALQVALDRLVAYLSEDQSSHSAFDDDLERLRLSMSNIPALARAAENTPSPDAGLLDLLRQLKDASDSANDLLDDLQYHSIHLQAQSYTPLSISSPTFEPQPSRARSAPVRDAVAGDSGQGSVIAPVNSPLSLALDMIRALSWGKAVQALSGGSSAQIPADRSRAAASLPDPNSSNSTTISSTSIASSSQATQPPVPPQILLPGASEHSSNSSQSKTGLLQKQEITYQQTVGERIIKTAEKLELITSRLEKSISLGKLTSDLIGRSEGQNHHLSSSVVIQQEVFGRHFEREMLVSELLESEHLERLSILPVFGIGGVGKTTLVQYVFNDERIEEHFELRVWICVSYHFDRLVIMRELVAYTSPSEEKYFFEGIGLDGLERKLKENLEGKRFLLVLDDLWTDEWVKLLPALQSGAFGSKIVITAREEKIVNMKVRRNKFVLKGLRSDDYLVFFKKCAFSDDDAEKQHPKLLSIGKQIAEKLQGSPLAAKTMGRLLSENMNVQHWTSILKSNVWELGEGAGDIMPVLKLSYMHLPPQLQRCFAYCSIFPKDYRYDVDKLVQIWIAQRLILMSTHNGLKRPEDIGREYFDDLLSRSFFEQHSSAYWSSKGTYYVMHSLLHDLAHSVSMGECFVYEGRESGMIPRTVRHMSMRYLPELHMVFACKNLHTLLLFLPIPKSYFDVMKSLRVLDLSDVAIDVLPDSVGEMKHLRYLDLSRTKLKVLPESVCLLYHLQTLMLPYACMLPRGTANLINLRHLSASGEALSTITDVGRLTSLQELREFHVKLSRGHDIGQLKNMRELGGQLRILNLENIKSKKEALKANLKDKERLNKLQLQWIDLEDGTNRSTVQERVLGGLEPHSNLKVLEIKGYMGRHSPHWLEKSSLENLQSISLIECSCWQRLPPLGRLPFLQVLYIQGMDVTLEGSTEALEFFPSLNELWLENTSITFQCMRSYSCFPKLRKLHIRSCLKVSCLSLWMLTSLQELNITGCSDLDRELPDCLWGLKSLITFNLSQQGIKHLPREVMCNLTSLQKLHINHCPELTSVQGLQGLVSLKHLEILSCPKLSSWMPNGGDIILPQRLHSLQINHCASLRSLPVLPMGLHSLHISNCSSLEPWGTNPAELPHLGHLQKIVIVGCPKFPRQAKDDLISRRGYWSNN</sequence>